<evidence type="ECO:0000256" key="9">
    <source>
        <dbReference type="ARBA" id="ARBA00022777"/>
    </source>
</evidence>
<dbReference type="Gene3D" id="3.30.230.10">
    <property type="match status" value="1"/>
</dbReference>
<keyword evidence="6 13" id="KW-0808">Transferase</keyword>
<dbReference type="PIRSF" id="PIRSF000676">
    <property type="entry name" value="Homoser_kin"/>
    <property type="match status" value="1"/>
</dbReference>
<accession>A0ABP7CR14</accession>
<dbReference type="InterPro" id="IPR006203">
    <property type="entry name" value="GHMP_knse_ATP-bd_CS"/>
</dbReference>
<sequence length="347" mass="35929">MAPVEAPGIRTGQHVTITVPATSANLGPGFDSLGLALDLTDTLDVRTLARDGQAGDGRSGADPAPEDAALYEELTTPQARVRVLVTGEGAESLPDDETHLIARTILDRWSQLGVVGADLEIRATNRIPHGRGLGSSAAAIVSALAAADALLPAEVRSSLDGRDSLFEEAARLEGHPDNVAPAVYGGLTLSLTEGGRMRTHRLPLSADVVPVVAIPDVELSTRAARGLLPESVPHADAAANSARAGLLIHALTTAPALLHEGTRDFLHQDYRAEAMPESSRLIAALRDAGHAATVSGAGPTVLVLAHGTEQAEELAGRVRAGEFDAGSGSWRVEIPGLSPSGVMVERH</sequence>
<comment type="subcellular location">
    <subcellularLocation>
        <location evidence="13">Cytoplasm</location>
    </subcellularLocation>
</comment>
<evidence type="ECO:0000313" key="16">
    <source>
        <dbReference type="EMBL" id="GAA3692509.1"/>
    </source>
</evidence>
<comment type="pathway">
    <text evidence="1 13">Amino-acid biosynthesis; L-threonine biosynthesis; L-threonine from L-aspartate: step 4/5.</text>
</comment>
<evidence type="ECO:0000256" key="5">
    <source>
        <dbReference type="ARBA" id="ARBA00022605"/>
    </source>
</evidence>
<keyword evidence="10 13" id="KW-0067">ATP-binding</keyword>
<evidence type="ECO:0000259" key="14">
    <source>
        <dbReference type="Pfam" id="PF00288"/>
    </source>
</evidence>
<organism evidence="16 17">
    <name type="scientific">Zhihengliuella alba</name>
    <dbReference type="NCBI Taxonomy" id="547018"/>
    <lineage>
        <taxon>Bacteria</taxon>
        <taxon>Bacillati</taxon>
        <taxon>Actinomycetota</taxon>
        <taxon>Actinomycetes</taxon>
        <taxon>Micrococcales</taxon>
        <taxon>Micrococcaceae</taxon>
        <taxon>Zhihengliuella</taxon>
    </lineage>
</organism>
<evidence type="ECO:0000256" key="13">
    <source>
        <dbReference type="HAMAP-Rule" id="MF_00384"/>
    </source>
</evidence>
<dbReference type="InterPro" id="IPR020568">
    <property type="entry name" value="Ribosomal_Su5_D2-typ_SF"/>
</dbReference>
<dbReference type="Proteomes" id="UP001501536">
    <property type="component" value="Unassembled WGS sequence"/>
</dbReference>
<dbReference type="Pfam" id="PF00288">
    <property type="entry name" value="GHMP_kinases_N"/>
    <property type="match status" value="1"/>
</dbReference>
<evidence type="ECO:0000256" key="11">
    <source>
        <dbReference type="ARBA" id="ARBA00049375"/>
    </source>
</evidence>
<dbReference type="SUPFAM" id="SSF54211">
    <property type="entry name" value="Ribosomal protein S5 domain 2-like"/>
    <property type="match status" value="1"/>
</dbReference>
<dbReference type="SUPFAM" id="SSF55060">
    <property type="entry name" value="GHMP Kinase, C-terminal domain"/>
    <property type="match status" value="1"/>
</dbReference>
<dbReference type="Gene3D" id="3.30.70.890">
    <property type="entry name" value="GHMP kinase, C-terminal domain"/>
    <property type="match status" value="1"/>
</dbReference>
<keyword evidence="9 13" id="KW-0418">Kinase</keyword>
<evidence type="ECO:0000256" key="6">
    <source>
        <dbReference type="ARBA" id="ARBA00022679"/>
    </source>
</evidence>
<keyword evidence="8 13" id="KW-0547">Nucleotide-binding</keyword>
<dbReference type="GO" id="GO:0016301">
    <property type="term" value="F:kinase activity"/>
    <property type="evidence" value="ECO:0007669"/>
    <property type="project" value="UniProtKB-KW"/>
</dbReference>
<protein>
    <recommendedName>
        <fullName evidence="4 13">Homoserine kinase</fullName>
        <shortName evidence="13">HK</shortName>
        <shortName evidence="13">HSK</shortName>
        <ecNumber evidence="3 13">2.7.1.39</ecNumber>
    </recommendedName>
</protein>
<dbReference type="EMBL" id="BAABCJ010000001">
    <property type="protein sequence ID" value="GAA3692509.1"/>
    <property type="molecule type" value="Genomic_DNA"/>
</dbReference>
<dbReference type="PANTHER" id="PTHR20861:SF1">
    <property type="entry name" value="HOMOSERINE KINASE"/>
    <property type="match status" value="1"/>
</dbReference>
<dbReference type="PANTHER" id="PTHR20861">
    <property type="entry name" value="HOMOSERINE/4-DIPHOSPHOCYTIDYL-2-C-METHYL-D-ERYTHRITOL KINASE"/>
    <property type="match status" value="1"/>
</dbReference>
<dbReference type="InterPro" id="IPR006204">
    <property type="entry name" value="GHMP_kinase_N_dom"/>
</dbReference>
<evidence type="ECO:0000256" key="8">
    <source>
        <dbReference type="ARBA" id="ARBA00022741"/>
    </source>
</evidence>
<evidence type="ECO:0000256" key="4">
    <source>
        <dbReference type="ARBA" id="ARBA00017858"/>
    </source>
</evidence>
<dbReference type="InterPro" id="IPR000870">
    <property type="entry name" value="Homoserine_kinase"/>
</dbReference>
<feature type="binding site" evidence="13">
    <location>
        <begin position="128"/>
        <end position="138"/>
    </location>
    <ligand>
        <name>ATP</name>
        <dbReference type="ChEBI" id="CHEBI:30616"/>
    </ligand>
</feature>
<proteinExistence type="inferred from homology"/>
<comment type="function">
    <text evidence="12 13">Catalyzes the ATP-dependent phosphorylation of L-homoserine to L-homoserine phosphate.</text>
</comment>
<feature type="domain" description="GHMP kinase N-terminal" evidence="14">
    <location>
        <begin position="111"/>
        <end position="186"/>
    </location>
</feature>
<dbReference type="PRINTS" id="PR00958">
    <property type="entry name" value="HOMSERKINASE"/>
</dbReference>
<evidence type="ECO:0000256" key="1">
    <source>
        <dbReference type="ARBA" id="ARBA00005015"/>
    </source>
</evidence>
<comment type="caution">
    <text evidence="16">The sequence shown here is derived from an EMBL/GenBank/DDBJ whole genome shotgun (WGS) entry which is preliminary data.</text>
</comment>
<keyword evidence="7 13" id="KW-0791">Threonine biosynthesis</keyword>
<keyword evidence="5 13" id="KW-0028">Amino-acid biosynthesis</keyword>
<dbReference type="PROSITE" id="PS00627">
    <property type="entry name" value="GHMP_KINASES_ATP"/>
    <property type="match status" value="1"/>
</dbReference>
<evidence type="ECO:0000256" key="10">
    <source>
        <dbReference type="ARBA" id="ARBA00022840"/>
    </source>
</evidence>
<evidence type="ECO:0000256" key="2">
    <source>
        <dbReference type="ARBA" id="ARBA00007370"/>
    </source>
</evidence>
<gene>
    <name evidence="13 16" type="primary">thrB</name>
    <name evidence="16" type="ORF">GCM10022377_01140</name>
</gene>
<dbReference type="NCBIfam" id="TIGR00191">
    <property type="entry name" value="thrB"/>
    <property type="match status" value="1"/>
</dbReference>
<dbReference type="HAMAP" id="MF_00384">
    <property type="entry name" value="Homoser_kinase"/>
    <property type="match status" value="1"/>
</dbReference>
<name>A0ABP7CR14_9MICC</name>
<evidence type="ECO:0000256" key="3">
    <source>
        <dbReference type="ARBA" id="ARBA00012078"/>
    </source>
</evidence>
<evidence type="ECO:0000256" key="7">
    <source>
        <dbReference type="ARBA" id="ARBA00022697"/>
    </source>
</evidence>
<evidence type="ECO:0000259" key="15">
    <source>
        <dbReference type="Pfam" id="PF08544"/>
    </source>
</evidence>
<keyword evidence="13" id="KW-0963">Cytoplasm</keyword>
<dbReference type="EC" id="2.7.1.39" evidence="3 13"/>
<reference evidence="17" key="1">
    <citation type="journal article" date="2019" name="Int. J. Syst. Evol. Microbiol.">
        <title>The Global Catalogue of Microorganisms (GCM) 10K type strain sequencing project: providing services to taxonomists for standard genome sequencing and annotation.</title>
        <authorList>
            <consortium name="The Broad Institute Genomics Platform"/>
            <consortium name="The Broad Institute Genome Sequencing Center for Infectious Disease"/>
            <person name="Wu L."/>
            <person name="Ma J."/>
        </authorList>
    </citation>
    <scope>NUCLEOTIDE SEQUENCE [LARGE SCALE GENOMIC DNA]</scope>
    <source>
        <strain evidence="17">JCM 16961</strain>
    </source>
</reference>
<evidence type="ECO:0000313" key="17">
    <source>
        <dbReference type="Proteomes" id="UP001501536"/>
    </source>
</evidence>
<dbReference type="InterPro" id="IPR036554">
    <property type="entry name" value="GHMP_kinase_C_sf"/>
</dbReference>
<comment type="catalytic activity">
    <reaction evidence="11 13">
        <text>L-homoserine + ATP = O-phospho-L-homoserine + ADP + H(+)</text>
        <dbReference type="Rhea" id="RHEA:13985"/>
        <dbReference type="ChEBI" id="CHEBI:15378"/>
        <dbReference type="ChEBI" id="CHEBI:30616"/>
        <dbReference type="ChEBI" id="CHEBI:57476"/>
        <dbReference type="ChEBI" id="CHEBI:57590"/>
        <dbReference type="ChEBI" id="CHEBI:456216"/>
        <dbReference type="EC" id="2.7.1.39"/>
    </reaction>
</comment>
<keyword evidence="17" id="KW-1185">Reference proteome</keyword>
<dbReference type="InterPro" id="IPR014721">
    <property type="entry name" value="Ribsml_uS5_D2-typ_fold_subgr"/>
</dbReference>
<comment type="similarity">
    <text evidence="2 13">Belongs to the GHMP kinase family. Homoserine kinase subfamily.</text>
</comment>
<dbReference type="Pfam" id="PF08544">
    <property type="entry name" value="GHMP_kinases_C"/>
    <property type="match status" value="1"/>
</dbReference>
<feature type="domain" description="GHMP kinase C-terminal" evidence="15">
    <location>
        <begin position="252"/>
        <end position="320"/>
    </location>
</feature>
<dbReference type="InterPro" id="IPR013750">
    <property type="entry name" value="GHMP_kinase_C_dom"/>
</dbReference>
<evidence type="ECO:0000256" key="12">
    <source>
        <dbReference type="ARBA" id="ARBA00049954"/>
    </source>
</evidence>